<organism evidence="1 2">
    <name type="scientific">Protopolystoma xenopodis</name>
    <dbReference type="NCBI Taxonomy" id="117903"/>
    <lineage>
        <taxon>Eukaryota</taxon>
        <taxon>Metazoa</taxon>
        <taxon>Spiralia</taxon>
        <taxon>Lophotrochozoa</taxon>
        <taxon>Platyhelminthes</taxon>
        <taxon>Monogenea</taxon>
        <taxon>Polyopisthocotylea</taxon>
        <taxon>Polystomatidea</taxon>
        <taxon>Polystomatidae</taxon>
        <taxon>Protopolystoma</taxon>
    </lineage>
</organism>
<accession>A0A3S4ZZB7</accession>
<keyword evidence="2" id="KW-1185">Reference proteome</keyword>
<comment type="caution">
    <text evidence="1">The sequence shown here is derived from an EMBL/GenBank/DDBJ whole genome shotgun (WGS) entry which is preliminary data.</text>
</comment>
<dbReference type="AlphaFoldDB" id="A0A3S4ZZB7"/>
<dbReference type="Proteomes" id="UP000784294">
    <property type="component" value="Unassembled WGS sequence"/>
</dbReference>
<name>A0A3S4ZZB7_9PLAT</name>
<evidence type="ECO:0000313" key="1">
    <source>
        <dbReference type="EMBL" id="VEL15696.1"/>
    </source>
</evidence>
<reference evidence="1" key="1">
    <citation type="submission" date="2018-11" db="EMBL/GenBank/DDBJ databases">
        <authorList>
            <consortium name="Pathogen Informatics"/>
        </authorList>
    </citation>
    <scope>NUCLEOTIDE SEQUENCE</scope>
</reference>
<dbReference type="EMBL" id="CAAALY010025515">
    <property type="protein sequence ID" value="VEL15696.1"/>
    <property type="molecule type" value="Genomic_DNA"/>
</dbReference>
<sequence>MAEDAELGQIGSNDLISADYSGLDSSEISPICNVIERDQHFFTPLLSTLELPCLSVIKASPSTVGSSTSQNIIPISINTATIKSKATYLPQRPSSYNLACLDPEYIDTYPSLSQPIFDGIIRDQDFMGESGETS</sequence>
<protein>
    <submittedName>
        <fullName evidence="1">Uncharacterized protein</fullName>
    </submittedName>
</protein>
<evidence type="ECO:0000313" key="2">
    <source>
        <dbReference type="Proteomes" id="UP000784294"/>
    </source>
</evidence>
<proteinExistence type="predicted"/>
<feature type="non-terminal residue" evidence="1">
    <location>
        <position position="1"/>
    </location>
</feature>
<gene>
    <name evidence="1" type="ORF">PXEA_LOCUS9136</name>
</gene>